<evidence type="ECO:0000313" key="5">
    <source>
        <dbReference type="Proteomes" id="UP000294743"/>
    </source>
</evidence>
<dbReference type="InterPro" id="IPR050624">
    <property type="entry name" value="HTH-type_Tx_Regulator"/>
</dbReference>
<dbReference type="InterPro" id="IPR036271">
    <property type="entry name" value="Tet_transcr_reg_TetR-rel_C_sf"/>
</dbReference>
<evidence type="ECO:0000256" key="2">
    <source>
        <dbReference type="PROSITE-ProRule" id="PRU00335"/>
    </source>
</evidence>
<accession>A0A4R8A7G6</accession>
<dbReference type="Gene3D" id="1.10.357.10">
    <property type="entry name" value="Tetracycline Repressor, domain 2"/>
    <property type="match status" value="1"/>
</dbReference>
<dbReference type="SUPFAM" id="SSF46689">
    <property type="entry name" value="Homeodomain-like"/>
    <property type="match status" value="1"/>
</dbReference>
<dbReference type="InterPro" id="IPR001647">
    <property type="entry name" value="HTH_TetR"/>
</dbReference>
<keyword evidence="1 2" id="KW-0238">DNA-binding</keyword>
<dbReference type="SUPFAM" id="SSF48498">
    <property type="entry name" value="Tetracyclin repressor-like, C-terminal domain"/>
    <property type="match status" value="1"/>
</dbReference>
<name>A0A4R8A7G6_9FIRM</name>
<evidence type="ECO:0000313" key="4">
    <source>
        <dbReference type="EMBL" id="TDW25551.1"/>
    </source>
</evidence>
<proteinExistence type="predicted"/>
<dbReference type="AlphaFoldDB" id="A0A4R8A7G6"/>
<reference evidence="4 5" key="1">
    <citation type="submission" date="2019-03" db="EMBL/GenBank/DDBJ databases">
        <title>Genomic Encyclopedia of Type Strains, Phase IV (KMG-IV): sequencing the most valuable type-strain genomes for metagenomic binning, comparative biology and taxonomic classification.</title>
        <authorList>
            <person name="Goeker M."/>
        </authorList>
    </citation>
    <scope>NUCLEOTIDE SEQUENCE [LARGE SCALE GENOMIC DNA]</scope>
    <source>
        <strain evidence="4 5">DSM 28867</strain>
    </source>
</reference>
<dbReference type="Pfam" id="PF00440">
    <property type="entry name" value="TetR_N"/>
    <property type="match status" value="1"/>
</dbReference>
<dbReference type="PANTHER" id="PTHR43479">
    <property type="entry name" value="ACREF/ENVCD OPERON REPRESSOR-RELATED"/>
    <property type="match status" value="1"/>
</dbReference>
<dbReference type="InterPro" id="IPR009057">
    <property type="entry name" value="Homeodomain-like_sf"/>
</dbReference>
<dbReference type="GO" id="GO:0003677">
    <property type="term" value="F:DNA binding"/>
    <property type="evidence" value="ECO:0007669"/>
    <property type="project" value="UniProtKB-UniRule"/>
</dbReference>
<comment type="caution">
    <text evidence="4">The sequence shown here is derived from an EMBL/GenBank/DDBJ whole genome shotgun (WGS) entry which is preliminary data.</text>
</comment>
<dbReference type="Proteomes" id="UP000294743">
    <property type="component" value="Unassembled WGS sequence"/>
</dbReference>
<evidence type="ECO:0000256" key="1">
    <source>
        <dbReference type="ARBA" id="ARBA00023125"/>
    </source>
</evidence>
<keyword evidence="5" id="KW-1185">Reference proteome</keyword>
<dbReference type="PRINTS" id="PR00455">
    <property type="entry name" value="HTHTETR"/>
</dbReference>
<dbReference type="PANTHER" id="PTHR43479:SF11">
    <property type="entry name" value="ACREF_ENVCD OPERON REPRESSOR-RELATED"/>
    <property type="match status" value="1"/>
</dbReference>
<dbReference type="EMBL" id="SODD01000004">
    <property type="protein sequence ID" value="TDW25551.1"/>
    <property type="molecule type" value="Genomic_DNA"/>
</dbReference>
<evidence type="ECO:0000259" key="3">
    <source>
        <dbReference type="PROSITE" id="PS50977"/>
    </source>
</evidence>
<sequence length="198" mass="22703">MSKKEKKKHEVEVLETKNEEEKVLVDMRTHILRVATDLMMKQGIKETSLKDIAKTAGISKGTLYYYYSAKNDIILDISDFNLKGITDGIFENVKDSDSVETILSTIMKKVLHADQRAKLHVHLLSQAIVGDEELAKRFQSIYDQWHHQLATILKDRLPNHNVDAFVYILVGSVNGLMMQKLISDEEYPVDTIVKEMVR</sequence>
<protein>
    <submittedName>
        <fullName evidence="4">TetR family transcriptional regulator</fullName>
    </submittedName>
</protein>
<feature type="DNA-binding region" description="H-T-H motif" evidence="2">
    <location>
        <begin position="48"/>
        <end position="67"/>
    </location>
</feature>
<organism evidence="4 5">
    <name type="scientific">Breznakia blatticola</name>
    <dbReference type="NCBI Taxonomy" id="1754012"/>
    <lineage>
        <taxon>Bacteria</taxon>
        <taxon>Bacillati</taxon>
        <taxon>Bacillota</taxon>
        <taxon>Erysipelotrichia</taxon>
        <taxon>Erysipelotrichales</taxon>
        <taxon>Erysipelotrichaceae</taxon>
        <taxon>Breznakia</taxon>
    </lineage>
</organism>
<dbReference type="RefSeq" id="WP_166667517.1">
    <property type="nucleotide sequence ID" value="NZ_SODD01000004.1"/>
</dbReference>
<feature type="domain" description="HTH tetR-type" evidence="3">
    <location>
        <begin position="25"/>
        <end position="85"/>
    </location>
</feature>
<gene>
    <name evidence="4" type="ORF">EDD63_10480</name>
</gene>
<dbReference type="PROSITE" id="PS50977">
    <property type="entry name" value="HTH_TETR_2"/>
    <property type="match status" value="1"/>
</dbReference>